<gene>
    <name evidence="1" type="ORF">SCHPADRAFT_1001422</name>
</gene>
<evidence type="ECO:0000313" key="1">
    <source>
        <dbReference type="EMBL" id="KLO07759.1"/>
    </source>
</evidence>
<evidence type="ECO:0000313" key="2">
    <source>
        <dbReference type="Proteomes" id="UP000053477"/>
    </source>
</evidence>
<sequence length="166" mass="18788">MSQPESWMFEPLNRWIALFRVHGSPKLGVSADGVHVYCGRISNREDVQFVIPRLVGREFQPYLVKYVTEMTEGGKGWVLDEGGDQNIPITFPALLQKYGASDCNYVVSCLTFGNKLKIGLGGEERFLLSAAVCVPGLNYTWTVNIMVKEEDRDELALDLRRGWWRG</sequence>
<name>A0A0H2R7C9_9AGAM</name>
<dbReference type="Proteomes" id="UP000053477">
    <property type="component" value="Unassembled WGS sequence"/>
</dbReference>
<proteinExistence type="predicted"/>
<dbReference type="EMBL" id="KQ086122">
    <property type="protein sequence ID" value="KLO07759.1"/>
    <property type="molecule type" value="Genomic_DNA"/>
</dbReference>
<protein>
    <submittedName>
        <fullName evidence="1">Uncharacterized protein</fullName>
    </submittedName>
</protein>
<organism evidence="1 2">
    <name type="scientific">Schizopora paradoxa</name>
    <dbReference type="NCBI Taxonomy" id="27342"/>
    <lineage>
        <taxon>Eukaryota</taxon>
        <taxon>Fungi</taxon>
        <taxon>Dikarya</taxon>
        <taxon>Basidiomycota</taxon>
        <taxon>Agaricomycotina</taxon>
        <taxon>Agaricomycetes</taxon>
        <taxon>Hymenochaetales</taxon>
        <taxon>Schizoporaceae</taxon>
        <taxon>Schizopora</taxon>
    </lineage>
</organism>
<dbReference type="AlphaFoldDB" id="A0A0H2R7C9"/>
<reference evidence="1 2" key="1">
    <citation type="submission" date="2015-04" db="EMBL/GenBank/DDBJ databases">
        <title>Complete genome sequence of Schizopora paradoxa KUC8140, a cosmopolitan wood degrader in East Asia.</title>
        <authorList>
            <consortium name="DOE Joint Genome Institute"/>
            <person name="Min B."/>
            <person name="Park H."/>
            <person name="Jang Y."/>
            <person name="Kim J.-J."/>
            <person name="Kim K.H."/>
            <person name="Pangilinan J."/>
            <person name="Lipzen A."/>
            <person name="Riley R."/>
            <person name="Grigoriev I.V."/>
            <person name="Spatafora J.W."/>
            <person name="Choi I.-G."/>
        </authorList>
    </citation>
    <scope>NUCLEOTIDE SEQUENCE [LARGE SCALE GENOMIC DNA]</scope>
    <source>
        <strain evidence="1 2">KUC8140</strain>
    </source>
</reference>
<dbReference type="InParanoid" id="A0A0H2R7C9"/>
<accession>A0A0H2R7C9</accession>
<keyword evidence="2" id="KW-1185">Reference proteome</keyword>